<comment type="caution">
    <text evidence="2">The sequence shown here is derived from an EMBL/GenBank/DDBJ whole genome shotgun (WGS) entry which is preliminary data.</text>
</comment>
<dbReference type="Proteomes" id="UP000607653">
    <property type="component" value="Unassembled WGS sequence"/>
</dbReference>
<gene>
    <name evidence="2" type="ORF">HUJ06_013586</name>
</gene>
<evidence type="ECO:0000313" key="3">
    <source>
        <dbReference type="Proteomes" id="UP000607653"/>
    </source>
</evidence>
<sequence>MSDQTEILQTMQENFMAAMKQQFDSLNVQIQSMQDQYASQKVSIDAMQQLIDQLQSQVRGKEPKTTDGSSSSRLPMPLSTHHPSRPLSTNAHDTNRSLRLNVPRFDGTDPFTWIFRIQQYFDFVGTAEDQRIQIVAFHLEGMASEWFQWMTNNNLLRDWTDFLHQVKLRFGPSQFEDYQGHFQNSFNVDR</sequence>
<evidence type="ECO:0000313" key="2">
    <source>
        <dbReference type="EMBL" id="DAD39263.1"/>
    </source>
</evidence>
<keyword evidence="3" id="KW-1185">Reference proteome</keyword>
<accession>A0A822Z407</accession>
<reference evidence="2 3" key="1">
    <citation type="journal article" date="2020" name="Mol. Biol. Evol.">
        <title>Distinct Expression and Methylation Patterns for Genes with Different Fates following a Single Whole-Genome Duplication in Flowering Plants.</title>
        <authorList>
            <person name="Shi T."/>
            <person name="Rahmani R.S."/>
            <person name="Gugger P.F."/>
            <person name="Wang M."/>
            <person name="Li H."/>
            <person name="Zhang Y."/>
            <person name="Li Z."/>
            <person name="Wang Q."/>
            <person name="Van de Peer Y."/>
            <person name="Marchal K."/>
            <person name="Chen J."/>
        </authorList>
    </citation>
    <scope>NUCLEOTIDE SEQUENCE [LARGE SCALE GENOMIC DNA]</scope>
    <source>
        <tissue evidence="2">Leaf</tissue>
    </source>
</reference>
<evidence type="ECO:0000256" key="1">
    <source>
        <dbReference type="SAM" id="MobiDB-lite"/>
    </source>
</evidence>
<dbReference type="AlphaFoldDB" id="A0A822Z407"/>
<protein>
    <submittedName>
        <fullName evidence="2">Uncharacterized protein</fullName>
    </submittedName>
</protein>
<dbReference type="EMBL" id="DUZY01000005">
    <property type="protein sequence ID" value="DAD39263.1"/>
    <property type="molecule type" value="Genomic_DNA"/>
</dbReference>
<name>A0A822Z407_NELNU</name>
<feature type="region of interest" description="Disordered" evidence="1">
    <location>
        <begin position="55"/>
        <end position="93"/>
    </location>
</feature>
<organism evidence="2 3">
    <name type="scientific">Nelumbo nucifera</name>
    <name type="common">Sacred lotus</name>
    <dbReference type="NCBI Taxonomy" id="4432"/>
    <lineage>
        <taxon>Eukaryota</taxon>
        <taxon>Viridiplantae</taxon>
        <taxon>Streptophyta</taxon>
        <taxon>Embryophyta</taxon>
        <taxon>Tracheophyta</taxon>
        <taxon>Spermatophyta</taxon>
        <taxon>Magnoliopsida</taxon>
        <taxon>Proteales</taxon>
        <taxon>Nelumbonaceae</taxon>
        <taxon>Nelumbo</taxon>
    </lineage>
</organism>
<proteinExistence type="predicted"/>